<comment type="caution">
    <text evidence="9">The sequence shown here is derived from an EMBL/GenBank/DDBJ whole genome shotgun (WGS) entry which is preliminary data.</text>
</comment>
<dbReference type="GO" id="GO:0006261">
    <property type="term" value="P:DNA-templated DNA replication"/>
    <property type="evidence" value="ECO:0007669"/>
    <property type="project" value="TreeGrafter"/>
</dbReference>
<dbReference type="InterPro" id="IPR004622">
    <property type="entry name" value="DNA_pol_HolB"/>
</dbReference>
<dbReference type="Pfam" id="PF13177">
    <property type="entry name" value="DNA_pol3_delta2"/>
    <property type="match status" value="1"/>
</dbReference>
<dbReference type="GO" id="GO:0003887">
    <property type="term" value="F:DNA-directed DNA polymerase activity"/>
    <property type="evidence" value="ECO:0007669"/>
    <property type="project" value="UniProtKB-KW"/>
</dbReference>
<evidence type="ECO:0000256" key="1">
    <source>
        <dbReference type="ARBA" id="ARBA00012417"/>
    </source>
</evidence>
<name>A0A939BPM1_9FIRM</name>
<keyword evidence="3 9" id="KW-0808">Transferase</keyword>
<accession>A0A939BPM1</accession>
<dbReference type="Pfam" id="PF09115">
    <property type="entry name" value="DNApol3-delta_C"/>
    <property type="match status" value="1"/>
</dbReference>
<dbReference type="PANTHER" id="PTHR11669">
    <property type="entry name" value="REPLICATION FACTOR C / DNA POLYMERASE III GAMMA-TAU SUBUNIT"/>
    <property type="match status" value="1"/>
</dbReference>
<keyword evidence="10" id="KW-1185">Reference proteome</keyword>
<evidence type="ECO:0000256" key="3">
    <source>
        <dbReference type="ARBA" id="ARBA00022679"/>
    </source>
</evidence>
<evidence type="ECO:0000256" key="7">
    <source>
        <dbReference type="ARBA" id="ARBA00049244"/>
    </source>
</evidence>
<dbReference type="GO" id="GO:0003677">
    <property type="term" value="F:DNA binding"/>
    <property type="evidence" value="ECO:0007669"/>
    <property type="project" value="InterPro"/>
</dbReference>
<evidence type="ECO:0000256" key="4">
    <source>
        <dbReference type="ARBA" id="ARBA00022695"/>
    </source>
</evidence>
<reference evidence="9" key="1">
    <citation type="submission" date="2021-01" db="EMBL/GenBank/DDBJ databases">
        <title>Genomic Encyclopedia of Type Strains, Phase IV (KMG-IV): sequencing the most valuable type-strain genomes for metagenomic binning, comparative biology and taxonomic classification.</title>
        <authorList>
            <person name="Goeker M."/>
        </authorList>
    </citation>
    <scope>NUCLEOTIDE SEQUENCE</scope>
    <source>
        <strain evidence="9">DSM 23230</strain>
    </source>
</reference>
<dbReference type="NCBIfam" id="TIGR00678">
    <property type="entry name" value="holB"/>
    <property type="match status" value="1"/>
</dbReference>
<evidence type="ECO:0000313" key="9">
    <source>
        <dbReference type="EMBL" id="MBM7557242.1"/>
    </source>
</evidence>
<dbReference type="GO" id="GO:0009360">
    <property type="term" value="C:DNA polymerase III complex"/>
    <property type="evidence" value="ECO:0007669"/>
    <property type="project" value="InterPro"/>
</dbReference>
<dbReference type="EMBL" id="JAFBDQ010000010">
    <property type="protein sequence ID" value="MBM7557242.1"/>
    <property type="molecule type" value="Genomic_DNA"/>
</dbReference>
<dbReference type="AlphaFoldDB" id="A0A939BPM1"/>
<dbReference type="InterPro" id="IPR027417">
    <property type="entry name" value="P-loop_NTPase"/>
</dbReference>
<dbReference type="Gene3D" id="3.40.50.300">
    <property type="entry name" value="P-loop containing nucleotide triphosphate hydrolases"/>
    <property type="match status" value="1"/>
</dbReference>
<dbReference type="PANTHER" id="PTHR11669:SF8">
    <property type="entry name" value="DNA POLYMERASE III SUBUNIT DELTA"/>
    <property type="match status" value="1"/>
</dbReference>
<evidence type="ECO:0000259" key="8">
    <source>
        <dbReference type="Pfam" id="PF09115"/>
    </source>
</evidence>
<keyword evidence="5" id="KW-0235">DNA replication</keyword>
<keyword evidence="4 9" id="KW-0548">Nucleotidyltransferase</keyword>
<dbReference type="Proteomes" id="UP000774000">
    <property type="component" value="Unassembled WGS sequence"/>
</dbReference>
<dbReference type="SUPFAM" id="SSF52540">
    <property type="entry name" value="P-loop containing nucleoside triphosphate hydrolases"/>
    <property type="match status" value="1"/>
</dbReference>
<comment type="catalytic activity">
    <reaction evidence="7">
        <text>DNA(n) + a 2'-deoxyribonucleoside 5'-triphosphate = DNA(n+1) + diphosphate</text>
        <dbReference type="Rhea" id="RHEA:22508"/>
        <dbReference type="Rhea" id="RHEA-COMP:17339"/>
        <dbReference type="Rhea" id="RHEA-COMP:17340"/>
        <dbReference type="ChEBI" id="CHEBI:33019"/>
        <dbReference type="ChEBI" id="CHEBI:61560"/>
        <dbReference type="ChEBI" id="CHEBI:173112"/>
        <dbReference type="EC" id="2.7.7.7"/>
    </reaction>
</comment>
<dbReference type="RefSeq" id="WP_204701992.1">
    <property type="nucleotide sequence ID" value="NZ_JAFBDQ010000010.1"/>
</dbReference>
<evidence type="ECO:0000256" key="2">
    <source>
        <dbReference type="ARBA" id="ARBA00014363"/>
    </source>
</evidence>
<gene>
    <name evidence="9" type="ORF">JOC47_002097</name>
</gene>
<proteinExistence type="predicted"/>
<evidence type="ECO:0000313" key="10">
    <source>
        <dbReference type="Proteomes" id="UP000774000"/>
    </source>
</evidence>
<sequence length="329" mass="38119">MSFDNVLGQETVITILQNALNKDRLSHAYIFTGKQGVGKGTTAFEFAKAANCHNQVDDACDECLSCRKANNDNHPDIKEIKAEGASIKIEQIRELQQEIMYKPYESKKKVYIIYQAEDMTLSAANSLLKTLEEPPSYAIIILLTNNLNQLLATTISRCQLVRFKRIPYDLIKENLIEDYDLTAAKGQLIASLADGRYDYACQLIEDEEQLERREDVIEFLVNFPNIDKVQLFEKVQDLLNYKDEINQILEVMITWYRDLLLLDLGQEDKIINADYLDELKHNLVEFEAKEIEKIIEVLENSNELIKNYNVNLRLSLEVMLLKLKRVRRF</sequence>
<keyword evidence="6" id="KW-0239">DNA-directed DNA polymerase</keyword>
<dbReference type="GO" id="GO:0008408">
    <property type="term" value="F:3'-5' exonuclease activity"/>
    <property type="evidence" value="ECO:0007669"/>
    <property type="project" value="InterPro"/>
</dbReference>
<organism evidence="9 10">
    <name type="scientific">Halanaerobacter jeridensis</name>
    <dbReference type="NCBI Taxonomy" id="706427"/>
    <lineage>
        <taxon>Bacteria</taxon>
        <taxon>Bacillati</taxon>
        <taxon>Bacillota</taxon>
        <taxon>Clostridia</taxon>
        <taxon>Halanaerobiales</taxon>
        <taxon>Halobacteroidaceae</taxon>
        <taxon>Halanaerobacter</taxon>
    </lineage>
</organism>
<evidence type="ECO:0000256" key="6">
    <source>
        <dbReference type="ARBA" id="ARBA00022932"/>
    </source>
</evidence>
<protein>
    <recommendedName>
        <fullName evidence="2">DNA polymerase III subunit delta'</fullName>
        <ecNumber evidence="1">2.7.7.7</ecNumber>
    </recommendedName>
</protein>
<dbReference type="EC" id="2.7.7.7" evidence="1"/>
<feature type="domain" description="DNA polymerase III delta subunit C-terminal" evidence="8">
    <location>
        <begin position="208"/>
        <end position="323"/>
    </location>
</feature>
<dbReference type="FunFam" id="3.40.50.300:FF:001255">
    <property type="entry name" value="DNA polymerase III subunit delta"/>
    <property type="match status" value="1"/>
</dbReference>
<dbReference type="InterPro" id="IPR015199">
    <property type="entry name" value="DNA_pol_III_delta_C"/>
</dbReference>
<evidence type="ECO:0000256" key="5">
    <source>
        <dbReference type="ARBA" id="ARBA00022705"/>
    </source>
</evidence>
<dbReference type="InterPro" id="IPR050238">
    <property type="entry name" value="DNA_Rep/Repair_Clamp_Loader"/>
</dbReference>